<comment type="caution">
    <text evidence="1">The sequence shown here is derived from an EMBL/GenBank/DDBJ whole genome shotgun (WGS) entry which is preliminary data.</text>
</comment>
<dbReference type="EMBL" id="BARW01014891">
    <property type="protein sequence ID" value="GAI81199.1"/>
    <property type="molecule type" value="Genomic_DNA"/>
</dbReference>
<organism evidence="1">
    <name type="scientific">marine sediment metagenome</name>
    <dbReference type="NCBI Taxonomy" id="412755"/>
    <lineage>
        <taxon>unclassified sequences</taxon>
        <taxon>metagenomes</taxon>
        <taxon>ecological metagenomes</taxon>
    </lineage>
</organism>
<proteinExistence type="predicted"/>
<evidence type="ECO:0000313" key="1">
    <source>
        <dbReference type="EMBL" id="GAI81199.1"/>
    </source>
</evidence>
<protein>
    <submittedName>
        <fullName evidence="1">Uncharacterized protein</fullName>
    </submittedName>
</protein>
<dbReference type="AlphaFoldDB" id="X1TMC0"/>
<sequence>MDKSLEFYNKCLFEGRENHKKECYFWDSEKNRCRNEEYFKNINKKKGKKAKN</sequence>
<reference evidence="1" key="1">
    <citation type="journal article" date="2014" name="Front. Microbiol.">
        <title>High frequency of phylogenetically diverse reductive dehalogenase-homologous genes in deep subseafloor sedimentary metagenomes.</title>
        <authorList>
            <person name="Kawai M."/>
            <person name="Futagami T."/>
            <person name="Toyoda A."/>
            <person name="Takaki Y."/>
            <person name="Nishi S."/>
            <person name="Hori S."/>
            <person name="Arai W."/>
            <person name="Tsubouchi T."/>
            <person name="Morono Y."/>
            <person name="Uchiyama I."/>
            <person name="Ito T."/>
            <person name="Fujiyama A."/>
            <person name="Inagaki F."/>
            <person name="Takami H."/>
        </authorList>
    </citation>
    <scope>NUCLEOTIDE SEQUENCE</scope>
    <source>
        <strain evidence="1">Expedition CK06-06</strain>
    </source>
</reference>
<accession>X1TMC0</accession>
<gene>
    <name evidence="1" type="ORF">S12H4_26278</name>
</gene>
<name>X1TMC0_9ZZZZ</name>